<dbReference type="AlphaFoldDB" id="A0A6C0EEL9"/>
<dbReference type="EMBL" id="MN739800">
    <property type="protein sequence ID" value="QHT26699.1"/>
    <property type="molecule type" value="Genomic_DNA"/>
</dbReference>
<name>A0A6C0EEL9_9ZZZZ</name>
<sequence length="134" mass="15200">MGRNKKKMIKYLKEIKEYEQTIESKNTESSTLLMPTINQTVESINTGSSSSSQILELKQNVELKDTSSSQMLELSNLKSKKQNFFCQQEIFKVLSILFAKIDQISSINNNDDANTDKVEEEIAVQLSQNNANCL</sequence>
<evidence type="ECO:0000313" key="1">
    <source>
        <dbReference type="EMBL" id="QHT26699.1"/>
    </source>
</evidence>
<proteinExistence type="predicted"/>
<protein>
    <submittedName>
        <fullName evidence="1">Uncharacterized protein</fullName>
    </submittedName>
</protein>
<reference evidence="1" key="1">
    <citation type="journal article" date="2020" name="Nature">
        <title>Giant virus diversity and host interactions through global metagenomics.</title>
        <authorList>
            <person name="Schulz F."/>
            <person name="Roux S."/>
            <person name="Paez-Espino D."/>
            <person name="Jungbluth S."/>
            <person name="Walsh D.A."/>
            <person name="Denef V.J."/>
            <person name="McMahon K.D."/>
            <person name="Konstantinidis K.T."/>
            <person name="Eloe-Fadrosh E.A."/>
            <person name="Kyrpides N.C."/>
            <person name="Woyke T."/>
        </authorList>
    </citation>
    <scope>NUCLEOTIDE SEQUENCE</scope>
    <source>
        <strain evidence="1">GVMAG-M-3300023179-2</strain>
    </source>
</reference>
<organism evidence="1">
    <name type="scientific">viral metagenome</name>
    <dbReference type="NCBI Taxonomy" id="1070528"/>
    <lineage>
        <taxon>unclassified sequences</taxon>
        <taxon>metagenomes</taxon>
        <taxon>organismal metagenomes</taxon>
    </lineage>
</organism>
<accession>A0A6C0EEL9</accession>